<dbReference type="AlphaFoldDB" id="A0A5N3QYL7"/>
<dbReference type="GO" id="GO:0016616">
    <property type="term" value="F:oxidoreductase activity, acting on the CH-OH group of donors, NAD or NADP as acceptor"/>
    <property type="evidence" value="ECO:0007669"/>
    <property type="project" value="TreeGrafter"/>
</dbReference>
<dbReference type="InterPro" id="IPR036291">
    <property type="entry name" value="NAD(P)-bd_dom_sf"/>
</dbReference>
<dbReference type="FunFam" id="3.40.50.720:FF:000084">
    <property type="entry name" value="Short-chain dehydrogenase reductase"/>
    <property type="match status" value="1"/>
</dbReference>
<dbReference type="CDD" id="cd05233">
    <property type="entry name" value="SDR_c"/>
    <property type="match status" value="1"/>
</dbReference>
<dbReference type="InterPro" id="IPR002347">
    <property type="entry name" value="SDR_fam"/>
</dbReference>
<dbReference type="Proteomes" id="UP000326789">
    <property type="component" value="Unassembled WGS sequence"/>
</dbReference>
<dbReference type="Gene3D" id="3.40.50.720">
    <property type="entry name" value="NAD(P)-binding Rossmann-like Domain"/>
    <property type="match status" value="1"/>
</dbReference>
<name>A0A5N3QYL7_9VIBR</name>
<dbReference type="PANTHER" id="PTHR42760:SF133">
    <property type="entry name" value="3-OXOACYL-[ACYL-CARRIER-PROTEIN] REDUCTASE"/>
    <property type="match status" value="1"/>
</dbReference>
<dbReference type="SUPFAM" id="SSF51735">
    <property type="entry name" value="NAD(P)-binding Rossmann-fold domains"/>
    <property type="match status" value="1"/>
</dbReference>
<evidence type="ECO:0000256" key="1">
    <source>
        <dbReference type="ARBA" id="ARBA00006484"/>
    </source>
</evidence>
<accession>A0A5N3QYL7</accession>
<evidence type="ECO:0000256" key="2">
    <source>
        <dbReference type="ARBA" id="ARBA00023002"/>
    </source>
</evidence>
<dbReference type="Pfam" id="PF13561">
    <property type="entry name" value="adh_short_C2"/>
    <property type="match status" value="1"/>
</dbReference>
<comment type="caution">
    <text evidence="4">The sequence shown here is derived from an EMBL/GenBank/DDBJ whole genome shotgun (WGS) entry which is preliminary data.</text>
</comment>
<keyword evidence="2" id="KW-0560">Oxidoreductase</keyword>
<comment type="similarity">
    <text evidence="1">Belongs to the short-chain dehydrogenases/reductases (SDR) family.</text>
</comment>
<evidence type="ECO:0000313" key="5">
    <source>
        <dbReference type="Proteomes" id="UP000326789"/>
    </source>
</evidence>
<dbReference type="PRINTS" id="PR00081">
    <property type="entry name" value="GDHRDH"/>
</dbReference>
<feature type="domain" description="Ketoreductase" evidence="3">
    <location>
        <begin position="8"/>
        <end position="178"/>
    </location>
</feature>
<dbReference type="GO" id="GO:0006633">
    <property type="term" value="P:fatty acid biosynthetic process"/>
    <property type="evidence" value="ECO:0007669"/>
    <property type="project" value="TreeGrafter"/>
</dbReference>
<evidence type="ECO:0000259" key="3">
    <source>
        <dbReference type="SMART" id="SM00822"/>
    </source>
</evidence>
<dbReference type="InterPro" id="IPR057326">
    <property type="entry name" value="KR_dom"/>
</dbReference>
<proteinExistence type="inferred from homology"/>
<protein>
    <submittedName>
        <fullName evidence="4">SDR family oxidoreductase</fullName>
    </submittedName>
</protein>
<gene>
    <name evidence="4" type="ORF">F2P58_20855</name>
</gene>
<dbReference type="SMART" id="SM00822">
    <property type="entry name" value="PKS_KR"/>
    <property type="match status" value="1"/>
</dbReference>
<dbReference type="GO" id="GO:0048038">
    <property type="term" value="F:quinone binding"/>
    <property type="evidence" value="ECO:0007669"/>
    <property type="project" value="TreeGrafter"/>
</dbReference>
<evidence type="ECO:0000313" key="4">
    <source>
        <dbReference type="EMBL" id="KAB0287080.1"/>
    </source>
</evidence>
<organism evidence="4 5">
    <name type="scientific">Vibrio fortis</name>
    <dbReference type="NCBI Taxonomy" id="212667"/>
    <lineage>
        <taxon>Bacteria</taxon>
        <taxon>Pseudomonadati</taxon>
        <taxon>Pseudomonadota</taxon>
        <taxon>Gammaproteobacteria</taxon>
        <taxon>Vibrionales</taxon>
        <taxon>Vibrionaceae</taxon>
        <taxon>Vibrio</taxon>
    </lineage>
</organism>
<reference evidence="4 5" key="1">
    <citation type="submission" date="2019-09" db="EMBL/GenBank/DDBJ databases">
        <title>Whole genome sequence of Vibrio fortis.</title>
        <authorList>
            <person name="Das S.K."/>
        </authorList>
    </citation>
    <scope>NUCLEOTIDE SEQUENCE [LARGE SCALE GENOMIC DNA]</scope>
    <source>
        <strain evidence="4 5">AN60</strain>
    </source>
</reference>
<dbReference type="EMBL" id="VWSE01000008">
    <property type="protein sequence ID" value="KAB0287080.1"/>
    <property type="molecule type" value="Genomic_DNA"/>
</dbReference>
<dbReference type="PANTHER" id="PTHR42760">
    <property type="entry name" value="SHORT-CHAIN DEHYDROGENASES/REDUCTASES FAMILY MEMBER"/>
    <property type="match status" value="1"/>
</dbReference>
<sequence>MFDDLKGKRVLITGSTSGMGLATAKYFAQCGACVGLNGRSSRTPEIEAILNELKALGGEAEFFQADLMQSSGCENLIADFTDHFGGLDVLINNAGGLGGRENLEDIDDAFFDRVIDLNARSALMVTKYAIPHLRASALESGETSCVISTGSIAAREGGGVGAGLYAASKAWLHDIHRNWVKEFTKDRIRFNIVSPGTIDTAFHDAKSDEVKSNIANSIPMGRFGRVEEVAPSFAFFSSHACAGYITGQILDVNGGQMAP</sequence>
<dbReference type="RefSeq" id="WP_150872590.1">
    <property type="nucleotide sequence ID" value="NZ_VWSE01000008.1"/>
</dbReference>